<reference evidence="5 6" key="1">
    <citation type="journal article" date="2007" name="Science">
        <title>Sea anemone genome reveals ancestral eumetazoan gene repertoire and genomic organization.</title>
        <authorList>
            <person name="Putnam N.H."/>
            <person name="Srivastava M."/>
            <person name="Hellsten U."/>
            <person name="Dirks B."/>
            <person name="Chapman J."/>
            <person name="Salamov A."/>
            <person name="Terry A."/>
            <person name="Shapiro H."/>
            <person name="Lindquist E."/>
            <person name="Kapitonov V.V."/>
            <person name="Jurka J."/>
            <person name="Genikhovich G."/>
            <person name="Grigoriev I.V."/>
            <person name="Lucas S.M."/>
            <person name="Steele R.E."/>
            <person name="Finnerty J.R."/>
            <person name="Technau U."/>
            <person name="Martindale M.Q."/>
            <person name="Rokhsar D.S."/>
        </authorList>
    </citation>
    <scope>NUCLEOTIDE SEQUENCE [LARGE SCALE GENOMIC DNA]</scope>
    <source>
        <strain evidence="6">CH2 X CH6</strain>
    </source>
</reference>
<dbReference type="STRING" id="45351.A7S186"/>
<keyword evidence="6" id="KW-1185">Reference proteome</keyword>
<dbReference type="InterPro" id="IPR023578">
    <property type="entry name" value="Ras_GEF_dom_sf"/>
</dbReference>
<accession>A7S186</accession>
<dbReference type="HOGENOM" id="CLU_588368_0_0_1"/>
<dbReference type="InterPro" id="IPR036964">
    <property type="entry name" value="RASGEF_cat_dom_sf"/>
</dbReference>
<evidence type="ECO:0000259" key="4">
    <source>
        <dbReference type="PROSITE" id="PS50009"/>
    </source>
</evidence>
<evidence type="ECO:0000313" key="5">
    <source>
        <dbReference type="EMBL" id="EDO42592.1"/>
    </source>
</evidence>
<dbReference type="InterPro" id="IPR001895">
    <property type="entry name" value="RASGEF_cat_dom"/>
</dbReference>
<dbReference type="eggNOG" id="KOG3417">
    <property type="taxonomic scope" value="Eukaryota"/>
</dbReference>
<dbReference type="Pfam" id="PF00617">
    <property type="entry name" value="RasGEF"/>
    <property type="match status" value="1"/>
</dbReference>
<sequence>MARSHVIHELISLLKAGKAEPMYPYSKLRREGSAQQTSLYRRTVRRLKPKDKLCQVVPTLSADGRNNVPFHLADIAPRAMAEEITMIDSEMLSAIGYEEVTGGALMSIDKVKSPHVVQMIDFYNSIAAITATEVLVKEGSRDRAYVISRVIQMADECVDFNNFNSAKALMSGLRYVAITRLTKTWKKVPEKHKSHIFPVTVLSLHRTLRHLSIITTSADDIAIFYRHRRACQNPSSSSVHFLGDILGQMAYIRRCFDTQPLMESNNREKKRQTEKQIECPTPDSNSAEIDVSQDDEEDRETGGIEVGAMVENKRFFSGNELTDKTPIQTSSLTDPDGKALDYTQEKTPSVSEADPFSDPELDETKALLESCLTIPLEEADCSRGDSVLYATDSNKLKVELCDLFESYQTAAKGYNLRRHPSIRAFLLNAVYNSPEENLLISYIRESPRTDIERQEKALLDEKFAI</sequence>
<dbReference type="SUPFAM" id="SSF48366">
    <property type="entry name" value="Ras GEF"/>
    <property type="match status" value="1"/>
</dbReference>
<organism evidence="5 6">
    <name type="scientific">Nematostella vectensis</name>
    <name type="common">Starlet sea anemone</name>
    <dbReference type="NCBI Taxonomy" id="45351"/>
    <lineage>
        <taxon>Eukaryota</taxon>
        <taxon>Metazoa</taxon>
        <taxon>Cnidaria</taxon>
        <taxon>Anthozoa</taxon>
        <taxon>Hexacorallia</taxon>
        <taxon>Actiniaria</taxon>
        <taxon>Edwardsiidae</taxon>
        <taxon>Nematostella</taxon>
    </lineage>
</organism>
<dbReference type="PANTHER" id="PTHR23113">
    <property type="entry name" value="GUANINE NUCLEOTIDE EXCHANGE FACTOR"/>
    <property type="match status" value="1"/>
</dbReference>
<feature type="region of interest" description="Disordered" evidence="3">
    <location>
        <begin position="317"/>
        <end position="338"/>
    </location>
</feature>
<dbReference type="InParanoid" id="A7S186"/>
<dbReference type="InterPro" id="IPR008937">
    <property type="entry name" value="Ras-like_GEF"/>
</dbReference>
<dbReference type="GO" id="GO:0005085">
    <property type="term" value="F:guanyl-nucleotide exchange factor activity"/>
    <property type="evidence" value="ECO:0000318"/>
    <property type="project" value="GO_Central"/>
</dbReference>
<gene>
    <name evidence="5" type="ORF">NEMVEDRAFT_v1g205240</name>
</gene>
<keyword evidence="1 2" id="KW-0344">Guanine-nucleotide releasing factor</keyword>
<evidence type="ECO:0000256" key="1">
    <source>
        <dbReference type="ARBA" id="ARBA00022658"/>
    </source>
</evidence>
<evidence type="ECO:0000313" key="6">
    <source>
        <dbReference type="Proteomes" id="UP000001593"/>
    </source>
</evidence>
<dbReference type="GO" id="GO:0007265">
    <property type="term" value="P:Ras protein signal transduction"/>
    <property type="evidence" value="ECO:0000318"/>
    <property type="project" value="GO_Central"/>
</dbReference>
<dbReference type="OMA" id="TENNAWT"/>
<feature type="compositionally biased region" description="Basic and acidic residues" evidence="3">
    <location>
        <begin position="265"/>
        <end position="277"/>
    </location>
</feature>
<dbReference type="PROSITE" id="PS50009">
    <property type="entry name" value="RASGEF_CAT"/>
    <property type="match status" value="1"/>
</dbReference>
<dbReference type="PhylomeDB" id="A7S186"/>
<name>A7S186_NEMVE</name>
<protein>
    <recommendedName>
        <fullName evidence="4">Ras-GEF domain-containing protein</fullName>
    </recommendedName>
</protein>
<dbReference type="Gene3D" id="1.10.840.10">
    <property type="entry name" value="Ras guanine-nucleotide exchange factors catalytic domain"/>
    <property type="match status" value="1"/>
</dbReference>
<dbReference type="EMBL" id="DS469563">
    <property type="protein sequence ID" value="EDO42592.1"/>
    <property type="molecule type" value="Genomic_DNA"/>
</dbReference>
<dbReference type="PANTHER" id="PTHR23113:SF368">
    <property type="entry name" value="CELL DIVISION CONTROL PROTEIN 25"/>
    <property type="match status" value="1"/>
</dbReference>
<dbReference type="Proteomes" id="UP000001593">
    <property type="component" value="Unassembled WGS sequence"/>
</dbReference>
<proteinExistence type="predicted"/>
<dbReference type="AlphaFoldDB" id="A7S186"/>
<dbReference type="SMART" id="SM00147">
    <property type="entry name" value="RasGEF"/>
    <property type="match status" value="1"/>
</dbReference>
<feature type="region of interest" description="Disordered" evidence="3">
    <location>
        <begin position="263"/>
        <end position="305"/>
    </location>
</feature>
<evidence type="ECO:0000256" key="3">
    <source>
        <dbReference type="SAM" id="MobiDB-lite"/>
    </source>
</evidence>
<feature type="domain" description="Ras-GEF" evidence="4">
    <location>
        <begin position="76"/>
        <end position="336"/>
    </location>
</feature>
<dbReference type="GO" id="GO:0005886">
    <property type="term" value="C:plasma membrane"/>
    <property type="evidence" value="ECO:0000318"/>
    <property type="project" value="GO_Central"/>
</dbReference>
<evidence type="ECO:0000256" key="2">
    <source>
        <dbReference type="PROSITE-ProRule" id="PRU00168"/>
    </source>
</evidence>